<dbReference type="RefSeq" id="WP_012850983.1">
    <property type="nucleotide sequence ID" value="NC_013510.1"/>
</dbReference>
<feature type="region of interest" description="Disordered" evidence="1">
    <location>
        <begin position="58"/>
        <end position="82"/>
    </location>
</feature>
<sequence length="276" mass="28234">MNSGQNAPVNPQQWAPLPPPPGPVGSRRRPWLLPALALAAVLVVGAVLAVVVRGGGGGNAAEPPAPMSTASATPTGSGTPAAQAPRFVTITAPCRLVPRPVRRSFMPPPLNARRAGPSGRPGQDGHAAGCRWSTANPQAPRQRALTVRVVLRADQGGRAGVDKATTWMNAARRTMRQRAGTSVQNAGGSVLRYGTFRRVPDVGEDAFAMYAEAQSAAGRTGSVTVWARYANAMFKVVFAGSDGGAVPLAETAAFEGATAAARAVVTALQGCTGCLG</sequence>
<feature type="region of interest" description="Disordered" evidence="1">
    <location>
        <begin position="100"/>
        <end position="141"/>
    </location>
</feature>
<accession>D1A4G4</accession>
<dbReference type="KEGG" id="tcu:Tcur_0604"/>
<dbReference type="AlphaFoldDB" id="D1A4G4"/>
<protein>
    <submittedName>
        <fullName evidence="3">Uncharacterized protein</fullName>
    </submittedName>
</protein>
<keyword evidence="2" id="KW-0472">Membrane</keyword>
<evidence type="ECO:0000313" key="3">
    <source>
        <dbReference type="EMBL" id="ACY96199.1"/>
    </source>
</evidence>
<dbReference type="OrthoDB" id="9963038at2"/>
<evidence type="ECO:0000313" key="4">
    <source>
        <dbReference type="Proteomes" id="UP000001918"/>
    </source>
</evidence>
<reference evidence="3 4" key="1">
    <citation type="journal article" date="2011" name="Stand. Genomic Sci.">
        <title>Complete genome sequence of Thermomonospora curvata type strain (B9).</title>
        <authorList>
            <person name="Chertkov O."/>
            <person name="Sikorski J."/>
            <person name="Nolan M."/>
            <person name="Lapidus A."/>
            <person name="Lucas S."/>
            <person name="Del Rio T.G."/>
            <person name="Tice H."/>
            <person name="Cheng J.F."/>
            <person name="Goodwin L."/>
            <person name="Pitluck S."/>
            <person name="Liolios K."/>
            <person name="Ivanova N."/>
            <person name="Mavromatis K."/>
            <person name="Mikhailova N."/>
            <person name="Ovchinnikova G."/>
            <person name="Pati A."/>
            <person name="Chen A."/>
            <person name="Palaniappan K."/>
            <person name="Djao O.D."/>
            <person name="Land M."/>
            <person name="Hauser L."/>
            <person name="Chang Y.J."/>
            <person name="Jeffries C.D."/>
            <person name="Brettin T."/>
            <person name="Han C."/>
            <person name="Detter J.C."/>
            <person name="Rohde M."/>
            <person name="Goker M."/>
            <person name="Woyke T."/>
            <person name="Bristow J."/>
            <person name="Eisen J.A."/>
            <person name="Markowitz V."/>
            <person name="Hugenholtz P."/>
            <person name="Klenk H.P."/>
            <person name="Kyrpides N.C."/>
        </authorList>
    </citation>
    <scope>NUCLEOTIDE SEQUENCE [LARGE SCALE GENOMIC DNA]</scope>
    <source>
        <strain evidence="4">ATCC 19995 / DSM 43183 / JCM 3096 / KCTC 9072 / NBRC 15933 / NCIMB 10081 / Henssen B9</strain>
    </source>
</reference>
<evidence type="ECO:0000256" key="1">
    <source>
        <dbReference type="SAM" id="MobiDB-lite"/>
    </source>
</evidence>
<name>D1A4G4_THECD</name>
<keyword evidence="4" id="KW-1185">Reference proteome</keyword>
<dbReference type="Proteomes" id="UP000001918">
    <property type="component" value="Chromosome"/>
</dbReference>
<proteinExistence type="predicted"/>
<keyword evidence="2" id="KW-0812">Transmembrane</keyword>
<dbReference type="HOGENOM" id="CLU_1008089_0_0_11"/>
<keyword evidence="2" id="KW-1133">Transmembrane helix</keyword>
<organism evidence="3 4">
    <name type="scientific">Thermomonospora curvata (strain ATCC 19995 / DSM 43183 / JCM 3096 / KCTC 9072 / NBRC 15933 / NCIMB 10081 / Henssen B9)</name>
    <dbReference type="NCBI Taxonomy" id="471852"/>
    <lineage>
        <taxon>Bacteria</taxon>
        <taxon>Bacillati</taxon>
        <taxon>Actinomycetota</taxon>
        <taxon>Actinomycetes</taxon>
        <taxon>Streptosporangiales</taxon>
        <taxon>Thermomonosporaceae</taxon>
        <taxon>Thermomonospora</taxon>
    </lineage>
</organism>
<feature type="region of interest" description="Disordered" evidence="1">
    <location>
        <begin position="1"/>
        <end position="24"/>
    </location>
</feature>
<gene>
    <name evidence="3" type="ordered locus">Tcur_0604</name>
</gene>
<feature type="transmembrane region" description="Helical" evidence="2">
    <location>
        <begin position="31"/>
        <end position="52"/>
    </location>
</feature>
<feature type="compositionally biased region" description="Low complexity" evidence="1">
    <location>
        <begin position="67"/>
        <end position="82"/>
    </location>
</feature>
<dbReference type="EMBL" id="CP001738">
    <property type="protein sequence ID" value="ACY96199.1"/>
    <property type="molecule type" value="Genomic_DNA"/>
</dbReference>
<evidence type="ECO:0000256" key="2">
    <source>
        <dbReference type="SAM" id="Phobius"/>
    </source>
</evidence>